<organism evidence="1 2">
    <name type="scientific">Hoeflea phototrophica (strain DSM 17068 / NCIMB 14078 / DFL-43)</name>
    <dbReference type="NCBI Taxonomy" id="411684"/>
    <lineage>
        <taxon>Bacteria</taxon>
        <taxon>Pseudomonadati</taxon>
        <taxon>Pseudomonadota</taxon>
        <taxon>Alphaproteobacteria</taxon>
        <taxon>Hyphomicrobiales</taxon>
        <taxon>Rhizobiaceae</taxon>
        <taxon>Hoeflea</taxon>
    </lineage>
</organism>
<gene>
    <name evidence="1" type="ORF">HPDFL43_15412</name>
</gene>
<dbReference type="Pfam" id="PF06475">
    <property type="entry name" value="Glycolipid_bind"/>
    <property type="match status" value="1"/>
</dbReference>
<dbReference type="HOGENOM" id="CLU_055771_2_1_5"/>
<sequence>MFEPLSLKTVRWRPVEGEGLEHLTLRQTANSIRAESVVVGSEAGETFGIHYQIDCDAGWHVRAFAIQSTSGDRLEMQSDGGGRWKLGDGTPQPQFDGCLDIDFTGTPFSNTLPIRRIDPAPADGNIRLRVLYVSFASLRPLADTQIYTCIDRGRKYRYQAEDRPFVAELPVDSDGFVTDYPDLFERIL</sequence>
<keyword evidence="2" id="KW-1185">Reference proteome</keyword>
<proteinExistence type="predicted"/>
<dbReference type="AlphaFoldDB" id="A9D185"/>
<dbReference type="OrthoDB" id="7347529at2"/>
<evidence type="ECO:0000313" key="1">
    <source>
        <dbReference type="EMBL" id="EDQ34398.1"/>
    </source>
</evidence>
<evidence type="ECO:0000313" key="2">
    <source>
        <dbReference type="Proteomes" id="UP000004291"/>
    </source>
</evidence>
<comment type="caution">
    <text evidence="1">The sequence shown here is derived from an EMBL/GenBank/DDBJ whole genome shotgun (WGS) entry which is preliminary data.</text>
</comment>
<reference evidence="1 2" key="2">
    <citation type="submission" date="2012-06" db="EMBL/GenBank/DDBJ databases">
        <authorList>
            <person name="Fiebig A."/>
        </authorList>
    </citation>
    <scope>NUCLEOTIDE SEQUENCE [LARGE SCALE GENOMIC DNA]</scope>
    <source>
        <strain evidence="1 2">DFL-43</strain>
    </source>
</reference>
<accession>A9D185</accession>
<dbReference type="RefSeq" id="WP_007198839.1">
    <property type="nucleotide sequence ID" value="NZ_CM002917.1"/>
</dbReference>
<reference evidence="1 2" key="1">
    <citation type="submission" date="2007-10" db="EMBL/GenBank/DDBJ databases">
        <authorList>
            <person name="Wagner-Dobler I."/>
            <person name="Ferriera S."/>
            <person name="Johnson J."/>
            <person name="Kravitz S."/>
            <person name="Beeson K."/>
            <person name="Sutton G."/>
            <person name="Rogers Y.-H."/>
            <person name="Friedman R."/>
            <person name="Frazier M."/>
            <person name="Venter J.C."/>
        </authorList>
    </citation>
    <scope>NUCLEOTIDE SEQUENCE [LARGE SCALE GENOMIC DNA]</scope>
    <source>
        <strain evidence="1 2">DFL-43</strain>
    </source>
</reference>
<protein>
    <submittedName>
        <fullName evidence="1">Uncharacterized protein</fullName>
    </submittedName>
</protein>
<dbReference type="EMBL" id="ABIA03000004">
    <property type="protein sequence ID" value="EDQ34398.1"/>
    <property type="molecule type" value="Genomic_DNA"/>
</dbReference>
<dbReference type="eggNOG" id="COG3554">
    <property type="taxonomic scope" value="Bacteria"/>
</dbReference>
<name>A9D185_HOEPD</name>
<dbReference type="STRING" id="411684.HPDFL43_15412"/>
<dbReference type="Proteomes" id="UP000004291">
    <property type="component" value="Chromosome"/>
</dbReference>
<dbReference type="SUPFAM" id="SSF159275">
    <property type="entry name" value="PA1994-like"/>
    <property type="match status" value="1"/>
</dbReference>
<dbReference type="InterPro" id="IPR009467">
    <property type="entry name" value="Glycolipid-bd_prot_put"/>
</dbReference>